<evidence type="ECO:0000256" key="1">
    <source>
        <dbReference type="ARBA" id="ARBA00004141"/>
    </source>
</evidence>
<dbReference type="InterPro" id="IPR011547">
    <property type="entry name" value="SLC26A/SulP_dom"/>
</dbReference>
<dbReference type="GO" id="GO:0055085">
    <property type="term" value="P:transmembrane transport"/>
    <property type="evidence" value="ECO:0007669"/>
    <property type="project" value="InterPro"/>
</dbReference>
<dbReference type="EMBL" id="BMZE01000001">
    <property type="protein sequence ID" value="GHA18609.1"/>
    <property type="molecule type" value="Genomic_DNA"/>
</dbReference>
<keyword evidence="4 5" id="KW-0472">Membrane</keyword>
<dbReference type="InterPro" id="IPR002645">
    <property type="entry name" value="STAS_dom"/>
</dbReference>
<name>A0A918S2G3_9HYPH</name>
<keyword evidence="8" id="KW-1185">Reference proteome</keyword>
<dbReference type="NCBIfam" id="TIGR00815">
    <property type="entry name" value="sulP"/>
    <property type="match status" value="1"/>
</dbReference>
<evidence type="ECO:0000256" key="5">
    <source>
        <dbReference type="SAM" id="Phobius"/>
    </source>
</evidence>
<feature type="transmembrane region" description="Helical" evidence="5">
    <location>
        <begin position="131"/>
        <end position="156"/>
    </location>
</feature>
<dbReference type="InterPro" id="IPR001902">
    <property type="entry name" value="SLC26A/SulP_fam"/>
</dbReference>
<organism evidence="7 8">
    <name type="scientific">Devosia pacifica</name>
    <dbReference type="NCBI Taxonomy" id="1335967"/>
    <lineage>
        <taxon>Bacteria</taxon>
        <taxon>Pseudomonadati</taxon>
        <taxon>Pseudomonadota</taxon>
        <taxon>Alphaproteobacteria</taxon>
        <taxon>Hyphomicrobiales</taxon>
        <taxon>Devosiaceae</taxon>
        <taxon>Devosia</taxon>
    </lineage>
</organism>
<feature type="transmembrane region" description="Helical" evidence="5">
    <location>
        <begin position="368"/>
        <end position="385"/>
    </location>
</feature>
<feature type="transmembrane region" description="Helical" evidence="5">
    <location>
        <begin position="341"/>
        <end position="361"/>
    </location>
</feature>
<feature type="transmembrane region" description="Helical" evidence="5">
    <location>
        <begin position="98"/>
        <end position="119"/>
    </location>
</feature>
<dbReference type="GO" id="GO:0016020">
    <property type="term" value="C:membrane"/>
    <property type="evidence" value="ECO:0007669"/>
    <property type="project" value="UniProtKB-SubCell"/>
</dbReference>
<dbReference type="SUPFAM" id="SSF52091">
    <property type="entry name" value="SpoIIaa-like"/>
    <property type="match status" value="1"/>
</dbReference>
<feature type="transmembrane region" description="Helical" evidence="5">
    <location>
        <begin position="303"/>
        <end position="321"/>
    </location>
</feature>
<dbReference type="InterPro" id="IPR036513">
    <property type="entry name" value="STAS_dom_sf"/>
</dbReference>
<evidence type="ECO:0000256" key="2">
    <source>
        <dbReference type="ARBA" id="ARBA00022692"/>
    </source>
</evidence>
<keyword evidence="3 5" id="KW-1133">Transmembrane helix</keyword>
<evidence type="ECO:0000259" key="6">
    <source>
        <dbReference type="PROSITE" id="PS50801"/>
    </source>
</evidence>
<dbReference type="PANTHER" id="PTHR11814">
    <property type="entry name" value="SULFATE TRANSPORTER"/>
    <property type="match status" value="1"/>
</dbReference>
<feature type="transmembrane region" description="Helical" evidence="5">
    <location>
        <begin position="214"/>
        <end position="234"/>
    </location>
</feature>
<protein>
    <submittedName>
        <fullName evidence="7">Sodium-independent anion transporter</fullName>
    </submittedName>
</protein>
<feature type="domain" description="STAS" evidence="6">
    <location>
        <begin position="451"/>
        <end position="564"/>
    </location>
</feature>
<keyword evidence="2 5" id="KW-0812">Transmembrane</keyword>
<dbReference type="AlphaFoldDB" id="A0A918S2G3"/>
<comment type="subcellular location">
    <subcellularLocation>
        <location evidence="1">Membrane</location>
        <topology evidence="1">Multi-pass membrane protein</topology>
    </subcellularLocation>
</comment>
<comment type="caution">
    <text evidence="7">The sequence shown here is derived from an EMBL/GenBank/DDBJ whole genome shotgun (WGS) entry which is preliminary data.</text>
</comment>
<evidence type="ECO:0000256" key="3">
    <source>
        <dbReference type="ARBA" id="ARBA00022989"/>
    </source>
</evidence>
<dbReference type="PROSITE" id="PS50801">
    <property type="entry name" value="STAS"/>
    <property type="match status" value="1"/>
</dbReference>
<dbReference type="Pfam" id="PF00916">
    <property type="entry name" value="Sulfate_transp"/>
    <property type="match status" value="1"/>
</dbReference>
<dbReference type="CDD" id="cd07042">
    <property type="entry name" value="STAS_SulP_like_sulfate_transporter"/>
    <property type="match status" value="1"/>
</dbReference>
<gene>
    <name evidence="7" type="ORF">GCM10007989_12400</name>
</gene>
<evidence type="ECO:0000313" key="8">
    <source>
        <dbReference type="Proteomes" id="UP000646579"/>
    </source>
</evidence>
<dbReference type="Gene3D" id="3.30.750.24">
    <property type="entry name" value="STAS domain"/>
    <property type="match status" value="1"/>
</dbReference>
<feature type="transmembrane region" description="Helical" evidence="5">
    <location>
        <begin position="397"/>
        <end position="427"/>
    </location>
</feature>
<dbReference type="RefSeq" id="WP_189424338.1">
    <property type="nucleotide sequence ID" value="NZ_BMZE01000001.1"/>
</dbReference>
<reference evidence="7" key="2">
    <citation type="submission" date="2020-09" db="EMBL/GenBank/DDBJ databases">
        <authorList>
            <person name="Sun Q."/>
            <person name="Kim S."/>
        </authorList>
    </citation>
    <scope>NUCLEOTIDE SEQUENCE</scope>
    <source>
        <strain evidence="7">KCTC 32437</strain>
    </source>
</reference>
<sequence>MLGRYIPILRWGRHYSTETFGRDLMAAVIVTIMLIPQSLAYALLAGLPPEIGLYASILPLVGYAIFGSSTSLAVGPVAVVSLMTASALGRLSLEGADYVSAAIMLALLSGGILLLMGLFRLGFIANFLSHPVIAGFITASGLIIATSQLGGLLGIRSEGHALPELVLSLAANIASINPYTLAVGAASLAALIWIRTSLKGQLSRLGLRSGLANLIVRAGPVLVVLGSIAASAAFDLSSRGVAVVGDVPQGLPLLAVPGIDLGLMANLLVPAFIISIVGFVESISVAQTLAARKRERIDPDQELLGLGAANIAAAIGSGYPVTGGFARSVVNHDAGAATPAAGAFTAIGIALATLLLTPFLALLPKATLAATIVVAVLALVDLSILGKTWRYSRADFIAVALTLVGTLLVGVEIGISLGVAASILIFLYRTSKPHMAIVGRVSGTEHFRNIKRHTVETTPGIVSLRVDESLYFANARFLEDAIYEIVAQQPELRHVVLMCPAVNAIDMSALESLETINDRLLTLGVSLHLSEVKGPVMDRLKRSHFLEALTGRVFLSQHEAITTLSGPAR</sequence>
<dbReference type="Proteomes" id="UP000646579">
    <property type="component" value="Unassembled WGS sequence"/>
</dbReference>
<feature type="transmembrane region" description="Helical" evidence="5">
    <location>
        <begin position="51"/>
        <end position="78"/>
    </location>
</feature>
<accession>A0A918S2G3</accession>
<proteinExistence type="predicted"/>
<evidence type="ECO:0000256" key="4">
    <source>
        <dbReference type="ARBA" id="ARBA00023136"/>
    </source>
</evidence>
<feature type="transmembrane region" description="Helical" evidence="5">
    <location>
        <begin position="24"/>
        <end position="44"/>
    </location>
</feature>
<evidence type="ECO:0000313" key="7">
    <source>
        <dbReference type="EMBL" id="GHA18609.1"/>
    </source>
</evidence>
<reference evidence="7" key="1">
    <citation type="journal article" date="2014" name="Int. J. Syst. Evol. Microbiol.">
        <title>Complete genome sequence of Corynebacterium casei LMG S-19264T (=DSM 44701T), isolated from a smear-ripened cheese.</title>
        <authorList>
            <consortium name="US DOE Joint Genome Institute (JGI-PGF)"/>
            <person name="Walter F."/>
            <person name="Albersmeier A."/>
            <person name="Kalinowski J."/>
            <person name="Ruckert C."/>
        </authorList>
    </citation>
    <scope>NUCLEOTIDE SEQUENCE</scope>
    <source>
        <strain evidence="7">KCTC 32437</strain>
    </source>
</reference>
<feature type="transmembrane region" description="Helical" evidence="5">
    <location>
        <begin position="267"/>
        <end position="291"/>
    </location>
</feature>
<dbReference type="Pfam" id="PF01740">
    <property type="entry name" value="STAS"/>
    <property type="match status" value="1"/>
</dbReference>
<feature type="transmembrane region" description="Helical" evidence="5">
    <location>
        <begin position="176"/>
        <end position="194"/>
    </location>
</feature>